<gene>
    <name evidence="2" type="ORF">SFMTTN_0568</name>
</gene>
<dbReference type="CDD" id="cd11352">
    <property type="entry name" value="AmyAc_5"/>
    <property type="match status" value="1"/>
</dbReference>
<dbReference type="GO" id="GO:0005975">
    <property type="term" value="P:carbohydrate metabolic process"/>
    <property type="evidence" value="ECO:0007669"/>
    <property type="project" value="InterPro"/>
</dbReference>
<dbReference type="InterPro" id="IPR017853">
    <property type="entry name" value="GH"/>
</dbReference>
<protein>
    <submittedName>
        <fullName evidence="2">Maltodextrin glucosidase</fullName>
    </submittedName>
</protein>
<evidence type="ECO:0000313" key="3">
    <source>
        <dbReference type="Proteomes" id="UP000286806"/>
    </source>
</evidence>
<comment type="caution">
    <text evidence="2">The sequence shown here is derived from an EMBL/GenBank/DDBJ whole genome shotgun (WGS) entry which is preliminary data.</text>
</comment>
<keyword evidence="3" id="KW-1185">Reference proteome</keyword>
<dbReference type="SUPFAM" id="SSF51445">
    <property type="entry name" value="(Trans)glycosidases"/>
    <property type="match status" value="1"/>
</dbReference>
<dbReference type="EMBL" id="BGOW01000003">
    <property type="protein sequence ID" value="GBL44767.1"/>
    <property type="molecule type" value="Genomic_DNA"/>
</dbReference>
<organism evidence="2 3">
    <name type="scientific">Sulfuriferula multivorans</name>
    <dbReference type="NCBI Taxonomy" id="1559896"/>
    <lineage>
        <taxon>Bacteria</taxon>
        <taxon>Pseudomonadati</taxon>
        <taxon>Pseudomonadota</taxon>
        <taxon>Betaproteobacteria</taxon>
        <taxon>Nitrosomonadales</taxon>
        <taxon>Sulfuricellaceae</taxon>
        <taxon>Sulfuriferula</taxon>
    </lineage>
</organism>
<proteinExistence type="predicted"/>
<name>A0A401JAX7_9PROT</name>
<feature type="domain" description="Glycosyl hydrolase family 13 catalytic" evidence="1">
    <location>
        <begin position="31"/>
        <end position="494"/>
    </location>
</feature>
<dbReference type="Gene3D" id="3.20.20.80">
    <property type="entry name" value="Glycosidases"/>
    <property type="match status" value="2"/>
</dbReference>
<dbReference type="Pfam" id="PF00128">
    <property type="entry name" value="Alpha-amylase"/>
    <property type="match status" value="1"/>
</dbReference>
<sequence>MQTLADIDFAALTQNSFHPSPSAWEDQVFYFFLVDRFSDGKEAGYHDLAGNPVAGGVTPLLSPAEHGNAVGTEPAAAAWRNAGARFVGGTLKGAASKIGYLKRLGVSALWVSPVFKQPPWSDAYHGYGVQDFLAIEPRFGSREDLRELVDTAHAHGIYVILDVILNHAGPVFSYAPDRYPTEHGMDPRWDGNAYSVRGWNDASGMPTLAYGAPVADPDAAVWPRELQAPESFTRLGRINSWDWYPEYLDGDFFDLKDIHLGAGEIDSFRPSLALRTLTRAYQYWIAYADLDGFRVDTVKHMEPGATRYFTACIHEFAQSIGKENFTLIGEITGGRSNAFALREATGLDAALGIDDIPDKIEYLVKGRRNPADYFDLFRNSFELGKDSHTWFRDKVVTLYDDHDQVRKGNNKARFCADGGTPLALNALALNVLTLGIPCIYYGSEQGLDGAGDNDRYIREAMFGGDFGAFRSRDRHCFDETQPLYRELARLIAVHGQHLALRRGRQYLRAISGNGQDFGEPQMFGGVLRSVVAWSRLFTEREWLCAINTDADGKRAAWVGLDFTISPLGSRLVCLYSSDPAQIGSELVVAAPRPDWRAVWLELPAASCAVYGPTA</sequence>
<evidence type="ECO:0000259" key="1">
    <source>
        <dbReference type="SMART" id="SM00642"/>
    </source>
</evidence>
<dbReference type="Proteomes" id="UP000286806">
    <property type="component" value="Unassembled WGS sequence"/>
</dbReference>
<dbReference type="PANTHER" id="PTHR10357:SF209">
    <property type="entry name" value="PERIPLASMIC ALPHA-AMYLASE"/>
    <property type="match status" value="1"/>
</dbReference>
<dbReference type="RefSeq" id="WP_124703615.1">
    <property type="nucleotide sequence ID" value="NZ_BGOW01000003.1"/>
</dbReference>
<reference evidence="2 3" key="1">
    <citation type="journal article" date="2019" name="Front. Microbiol.">
        <title>Genomes of Neutrophilic Sulfur-Oxidizing Chemolithoautotrophs Representing 9 Proteobacterial Species From 8 Genera.</title>
        <authorList>
            <person name="Watanabe T."/>
            <person name="Kojima H."/>
            <person name="Umezawa K."/>
            <person name="Hori C."/>
            <person name="Takasuka T.E."/>
            <person name="Kato Y."/>
            <person name="Fukui M."/>
        </authorList>
    </citation>
    <scope>NUCLEOTIDE SEQUENCE [LARGE SCALE GENOMIC DNA]</scope>
    <source>
        <strain evidence="2 3">TTN</strain>
    </source>
</reference>
<evidence type="ECO:0000313" key="2">
    <source>
        <dbReference type="EMBL" id="GBL44767.1"/>
    </source>
</evidence>
<dbReference type="AlphaFoldDB" id="A0A401JAX7"/>
<accession>A0A401JAX7</accession>
<dbReference type="OrthoDB" id="9800174at2"/>
<dbReference type="PANTHER" id="PTHR10357">
    <property type="entry name" value="ALPHA-AMYLASE FAMILY MEMBER"/>
    <property type="match status" value="1"/>
</dbReference>
<dbReference type="SMART" id="SM00642">
    <property type="entry name" value="Aamy"/>
    <property type="match status" value="1"/>
</dbReference>
<dbReference type="InterPro" id="IPR006047">
    <property type="entry name" value="GH13_cat_dom"/>
</dbReference>